<evidence type="ECO:0000313" key="2">
    <source>
        <dbReference type="EMBL" id="CAG9328350.1"/>
    </source>
</evidence>
<dbReference type="Proteomes" id="UP001162131">
    <property type="component" value="Unassembled WGS sequence"/>
</dbReference>
<dbReference type="GO" id="GO:0045046">
    <property type="term" value="P:protein import into peroxisome membrane"/>
    <property type="evidence" value="ECO:0007669"/>
    <property type="project" value="TreeGrafter"/>
</dbReference>
<organism evidence="2 3">
    <name type="scientific">Blepharisma stoltei</name>
    <dbReference type="NCBI Taxonomy" id="1481888"/>
    <lineage>
        <taxon>Eukaryota</taxon>
        <taxon>Sar</taxon>
        <taxon>Alveolata</taxon>
        <taxon>Ciliophora</taxon>
        <taxon>Postciliodesmatophora</taxon>
        <taxon>Heterotrichea</taxon>
        <taxon>Heterotrichida</taxon>
        <taxon>Blepharismidae</taxon>
        <taxon>Blepharisma</taxon>
    </lineage>
</organism>
<feature type="region of interest" description="Disordered" evidence="1">
    <location>
        <begin position="1"/>
        <end position="29"/>
    </location>
</feature>
<protein>
    <submittedName>
        <fullName evidence="2">Uncharacterized protein</fullName>
    </submittedName>
</protein>
<dbReference type="Gene3D" id="1.20.120.900">
    <property type="entry name" value="Pex19, mPTS binding domain"/>
    <property type="match status" value="1"/>
</dbReference>
<dbReference type="PANTHER" id="PTHR12774:SF2">
    <property type="entry name" value="PEROXISOMAL BIOGENESIS FACTOR 19"/>
    <property type="match status" value="1"/>
</dbReference>
<evidence type="ECO:0000256" key="1">
    <source>
        <dbReference type="SAM" id="MobiDB-lite"/>
    </source>
</evidence>
<dbReference type="GO" id="GO:0033328">
    <property type="term" value="F:peroxisome membrane targeting sequence binding"/>
    <property type="evidence" value="ECO:0007669"/>
    <property type="project" value="TreeGrafter"/>
</dbReference>
<dbReference type="EMBL" id="CAJZBQ010000045">
    <property type="protein sequence ID" value="CAG9328350.1"/>
    <property type="molecule type" value="Genomic_DNA"/>
</dbReference>
<name>A0AAU9JK31_9CILI</name>
<sequence length="162" mass="18872">MSDKADELLNSALQEFQDPEEEKSGIHEKTIREEMVEFEERINDDPEIEAMFNELAEELESNSEIRKTIEKVGQDLFKKGVLKESMIDIRGRLSEYIQRNRHTIPKKELSRFEIQLSTYNEICEAIQENNEKSAMELISKLSLYGELPEELTLSSRVECVIT</sequence>
<dbReference type="AlphaFoldDB" id="A0AAU9JK31"/>
<accession>A0AAU9JK31</accession>
<dbReference type="Pfam" id="PF04614">
    <property type="entry name" value="Pex19"/>
    <property type="match status" value="1"/>
</dbReference>
<dbReference type="InterPro" id="IPR038322">
    <property type="entry name" value="Pex19_C_sf"/>
</dbReference>
<dbReference type="InterPro" id="IPR006708">
    <property type="entry name" value="Pex19"/>
</dbReference>
<gene>
    <name evidence="2" type="ORF">BSTOLATCC_MIC45802</name>
</gene>
<proteinExistence type="predicted"/>
<keyword evidence="3" id="KW-1185">Reference proteome</keyword>
<comment type="caution">
    <text evidence="2">The sequence shown here is derived from an EMBL/GenBank/DDBJ whole genome shotgun (WGS) entry which is preliminary data.</text>
</comment>
<dbReference type="GO" id="GO:0005778">
    <property type="term" value="C:peroxisomal membrane"/>
    <property type="evidence" value="ECO:0007669"/>
    <property type="project" value="TreeGrafter"/>
</dbReference>
<dbReference type="PANTHER" id="PTHR12774">
    <property type="entry name" value="PEROXISOMAL BIOGENESIS FACTOR 19"/>
    <property type="match status" value="1"/>
</dbReference>
<evidence type="ECO:0000313" key="3">
    <source>
        <dbReference type="Proteomes" id="UP001162131"/>
    </source>
</evidence>
<reference evidence="2" key="1">
    <citation type="submission" date="2021-09" db="EMBL/GenBank/DDBJ databases">
        <authorList>
            <consortium name="AG Swart"/>
            <person name="Singh M."/>
            <person name="Singh A."/>
            <person name="Seah K."/>
            <person name="Emmerich C."/>
        </authorList>
    </citation>
    <scope>NUCLEOTIDE SEQUENCE</scope>
    <source>
        <strain evidence="2">ATCC30299</strain>
    </source>
</reference>